<evidence type="ECO:0000313" key="2">
    <source>
        <dbReference type="Proteomes" id="UP000008816"/>
    </source>
</evidence>
<protein>
    <submittedName>
        <fullName evidence="1">Uncharacterized protein</fullName>
    </submittedName>
</protein>
<dbReference type="AlphaFoldDB" id="Q2G1C3"/>
<dbReference type="Proteomes" id="UP000008816">
    <property type="component" value="Chromosome"/>
</dbReference>
<keyword evidence="2" id="KW-1185">Reference proteome</keyword>
<evidence type="ECO:0000313" key="1">
    <source>
        <dbReference type="EMBL" id="ABD32040.1"/>
    </source>
</evidence>
<reference evidence="2" key="1">
    <citation type="book" date="2006" name="Gram positive pathogens, 2nd edition" publisher="ASM Press" city="Washington D.C">
        <title>The Staphylococcus aureus NCTC 8325 genome.</title>
        <editorList>
            <person name="Fischetti V."/>
            <person name="Novick R."/>
            <person name="Ferretti J."/>
            <person name="Portnoy D."/>
            <person name="Rood J."/>
        </editorList>
        <authorList>
            <person name="Gillaspy A.F."/>
            <person name="Worrell V."/>
            <person name="Orvis J."/>
            <person name="Roe B.A."/>
            <person name="Dyer D.W."/>
            <person name="Iandolo J.J."/>
        </authorList>
    </citation>
    <scope>NUCLEOTIDE SEQUENCE [LARGE SCALE GENOMIC DNA]</scope>
    <source>
        <strain evidence="2">NCTC 8325 / PS 47</strain>
    </source>
</reference>
<organism evidence="1 2">
    <name type="scientific">Staphylococcus aureus (strain NCTC 8325 / PS 47)</name>
    <dbReference type="NCBI Taxonomy" id="93061"/>
    <lineage>
        <taxon>Bacteria</taxon>
        <taxon>Bacillati</taxon>
        <taxon>Bacillota</taxon>
        <taxon>Bacilli</taxon>
        <taxon>Bacillales</taxon>
        <taxon>Staphylococcaceae</taxon>
        <taxon>Staphylococcus</taxon>
    </lineage>
</organism>
<dbReference type="EMBL" id="CP000253">
    <property type="protein sequence ID" value="ABD32040.1"/>
    <property type="molecule type" value="Genomic_DNA"/>
</dbReference>
<proteinExistence type="predicted"/>
<dbReference type="HOGENOM" id="CLU_2371376_0_0_9"/>
<name>Q2G1C3_STAA8</name>
<gene>
    <name evidence="1" type="ORF">SAOUHSC_A00219</name>
</gene>
<accession>Q2G1C3</accession>
<sequence length="95" mass="11511">MYYRLFSFHLLLMFLFRLNSSEQIVLMLNRHLHYVLQYITEHVPSICYQYVLLVSFLSLLFPHRFIKSSISILFFPKMSINPFQTLGRYLASYIH</sequence>